<dbReference type="EMBL" id="CAJVQA010019035">
    <property type="protein sequence ID" value="CAG8757133.1"/>
    <property type="molecule type" value="Genomic_DNA"/>
</dbReference>
<comment type="caution">
    <text evidence="2">The sequence shown here is derived from an EMBL/GenBank/DDBJ whole genome shotgun (WGS) entry which is preliminary data.</text>
</comment>
<name>A0A9N9IZS3_9GLOM</name>
<evidence type="ECO:0000313" key="2">
    <source>
        <dbReference type="EMBL" id="CAG8757133.1"/>
    </source>
</evidence>
<organism evidence="2 3">
    <name type="scientific">Cetraspora pellucida</name>
    <dbReference type="NCBI Taxonomy" id="1433469"/>
    <lineage>
        <taxon>Eukaryota</taxon>
        <taxon>Fungi</taxon>
        <taxon>Fungi incertae sedis</taxon>
        <taxon>Mucoromycota</taxon>
        <taxon>Glomeromycotina</taxon>
        <taxon>Glomeromycetes</taxon>
        <taxon>Diversisporales</taxon>
        <taxon>Gigasporaceae</taxon>
        <taxon>Cetraspora</taxon>
    </lineage>
</organism>
<keyword evidence="3" id="KW-1185">Reference proteome</keyword>
<feature type="region of interest" description="Disordered" evidence="1">
    <location>
        <begin position="170"/>
        <end position="193"/>
    </location>
</feature>
<feature type="non-terminal residue" evidence="2">
    <location>
        <position position="214"/>
    </location>
</feature>
<dbReference type="AlphaFoldDB" id="A0A9N9IZS3"/>
<dbReference type="OrthoDB" id="2358498at2759"/>
<evidence type="ECO:0000313" key="3">
    <source>
        <dbReference type="Proteomes" id="UP000789759"/>
    </source>
</evidence>
<dbReference type="Proteomes" id="UP000789759">
    <property type="component" value="Unassembled WGS sequence"/>
</dbReference>
<accession>A0A9N9IZS3</accession>
<proteinExistence type="predicted"/>
<reference evidence="2" key="1">
    <citation type="submission" date="2021-06" db="EMBL/GenBank/DDBJ databases">
        <authorList>
            <person name="Kallberg Y."/>
            <person name="Tangrot J."/>
            <person name="Rosling A."/>
        </authorList>
    </citation>
    <scope>NUCLEOTIDE SEQUENCE</scope>
    <source>
        <strain evidence="2">FL966</strain>
    </source>
</reference>
<protein>
    <submittedName>
        <fullName evidence="2">24906_t:CDS:1</fullName>
    </submittedName>
</protein>
<evidence type="ECO:0000256" key="1">
    <source>
        <dbReference type="SAM" id="MobiDB-lite"/>
    </source>
</evidence>
<sequence length="214" mass="24353">NFPTMYNLSVSSVFGIFTAPLQNSVIIDNDDAFFHLKRDSYDGVTSSKITMSVLCKYNPRGCHSNVADNLRRFPIVSVAGELVTLKRSVCILSDVIEWTYSNQVGSNTNDDTASLKNRKRRNEELKKLAEKFEAPNVRYYKGKEKMDANAQKESSSRVKRLKNAIENVKGTKSQKVMMDPTQDYETSAEQLHTQTIDCPKDLYEDDEESKMLKD</sequence>
<gene>
    <name evidence="2" type="ORF">CPELLU_LOCUS15074</name>
</gene>
<feature type="compositionally biased region" description="Polar residues" evidence="1">
    <location>
        <begin position="183"/>
        <end position="193"/>
    </location>
</feature>